<evidence type="ECO:0000313" key="3">
    <source>
        <dbReference type="EnsemblMetazoa" id="Aqu2.1.18494_001"/>
    </source>
</evidence>
<evidence type="ECO:0008006" key="4">
    <source>
        <dbReference type="Google" id="ProtNLM"/>
    </source>
</evidence>
<proteinExistence type="predicted"/>
<organism evidence="3">
    <name type="scientific">Amphimedon queenslandica</name>
    <name type="common">Sponge</name>
    <dbReference type="NCBI Taxonomy" id="400682"/>
    <lineage>
        <taxon>Eukaryota</taxon>
        <taxon>Metazoa</taxon>
        <taxon>Porifera</taxon>
        <taxon>Demospongiae</taxon>
        <taxon>Heteroscleromorpha</taxon>
        <taxon>Haplosclerida</taxon>
        <taxon>Niphatidae</taxon>
        <taxon>Amphimedon</taxon>
    </lineage>
</organism>
<feature type="compositionally biased region" description="Basic and acidic residues" evidence="1">
    <location>
        <begin position="238"/>
        <end position="251"/>
    </location>
</feature>
<keyword evidence="2" id="KW-0812">Transmembrane</keyword>
<feature type="region of interest" description="Disordered" evidence="1">
    <location>
        <begin position="238"/>
        <end position="259"/>
    </location>
</feature>
<sequence>MAEMMRVLIPLPRSWTRSLKKELNTLRCMFENACQGMHKHCTYSFDRDTLVDIFYRGPIFRNVKDSIFKLNESMQANLHKYYAASVMYDVISIIIALLLFICQSSLGSATDMKQLMIFATVIHLIISGDVEINPGPEYDAADLYQKKPKISDLHRIFVKSKAASTWKTIDIALETEVDDSLIDGSSSAADKLGSVFKKWRQRGKDFTWGKIIQVCEDYDELGAVHHAIFEFLSSPEAHSEYGSEPDFDRTFTGRPGLAP</sequence>
<evidence type="ECO:0000256" key="2">
    <source>
        <dbReference type="SAM" id="Phobius"/>
    </source>
</evidence>
<feature type="transmembrane region" description="Helical" evidence="2">
    <location>
        <begin position="81"/>
        <end position="101"/>
    </location>
</feature>
<keyword evidence="2" id="KW-0472">Membrane</keyword>
<evidence type="ECO:0000256" key="1">
    <source>
        <dbReference type="SAM" id="MobiDB-lite"/>
    </source>
</evidence>
<protein>
    <recommendedName>
        <fullName evidence="4">Death domain-containing protein</fullName>
    </recommendedName>
</protein>
<dbReference type="InParanoid" id="A0A1X7TTX3"/>
<dbReference type="EnsemblMetazoa" id="Aqu2.1.18494_001">
    <property type="protein sequence ID" value="Aqu2.1.18494_001"/>
    <property type="gene ID" value="Aqu2.1.18494"/>
</dbReference>
<keyword evidence="2" id="KW-1133">Transmembrane helix</keyword>
<name>A0A1X7TTX3_AMPQE</name>
<accession>A0A1X7TTX3</accession>
<reference evidence="3" key="1">
    <citation type="submission" date="2017-05" db="UniProtKB">
        <authorList>
            <consortium name="EnsemblMetazoa"/>
        </authorList>
    </citation>
    <scope>IDENTIFICATION</scope>
</reference>
<dbReference type="AlphaFoldDB" id="A0A1X7TTX3"/>